<dbReference type="Gene3D" id="3.20.20.210">
    <property type="match status" value="1"/>
</dbReference>
<dbReference type="InterPro" id="IPR038071">
    <property type="entry name" value="UROD/MetE-like_sf"/>
</dbReference>
<evidence type="ECO:0000259" key="1">
    <source>
        <dbReference type="Pfam" id="PF01208"/>
    </source>
</evidence>
<evidence type="ECO:0000313" key="3">
    <source>
        <dbReference type="Proteomes" id="UP000824111"/>
    </source>
</evidence>
<dbReference type="Pfam" id="PF01208">
    <property type="entry name" value="URO-D"/>
    <property type="match status" value="1"/>
</dbReference>
<gene>
    <name evidence="2" type="ORF">IAB04_04585</name>
</gene>
<proteinExistence type="predicted"/>
<sequence length="333" mass="36140">MDMNQWIAELKRSRVKKALPILSFPGVQIIGKTVDQLIRDAGLQADCMKAIADKYPTLAAVSLMDLSVEAECFGSTVRFSEDEVPTVVGSIVRTPEDVAQLQVPGLDKGRAAVYIKAIRKAKEQIADRPVLAGVIGPFSLAGRLLDMTEIMVCCMDEPEMAHQLLEKATAFIIKYAQGFKDAGADGIVLAEPAAGLLSPGFNAEFSVPYVKQVVDALQDAGFIVVYHNCGPYTVQQIGDILHTGARMYHFGNAIDLGDMKPHIPEDVLFSGNVAPAEQFRNGTPESTREATEELLGKCGPCMNFIPSSGCDIPPMARFENIDAFFAAVEQYYC</sequence>
<accession>A0A9D1LVD0</accession>
<dbReference type="GO" id="GO:0004853">
    <property type="term" value="F:uroporphyrinogen decarboxylase activity"/>
    <property type="evidence" value="ECO:0007669"/>
    <property type="project" value="InterPro"/>
</dbReference>
<dbReference type="PANTHER" id="PTHR47099">
    <property type="entry name" value="METHYLCOBAMIDE:COM METHYLTRANSFERASE MTBA"/>
    <property type="match status" value="1"/>
</dbReference>
<dbReference type="EMBL" id="DVND01000121">
    <property type="protein sequence ID" value="HIU48617.1"/>
    <property type="molecule type" value="Genomic_DNA"/>
</dbReference>
<dbReference type="CDD" id="cd03465">
    <property type="entry name" value="URO-D_like"/>
    <property type="match status" value="1"/>
</dbReference>
<dbReference type="GO" id="GO:0006779">
    <property type="term" value="P:porphyrin-containing compound biosynthetic process"/>
    <property type="evidence" value="ECO:0007669"/>
    <property type="project" value="InterPro"/>
</dbReference>
<dbReference type="InterPro" id="IPR052024">
    <property type="entry name" value="Methanogen_methyltrans"/>
</dbReference>
<dbReference type="SUPFAM" id="SSF51726">
    <property type="entry name" value="UROD/MetE-like"/>
    <property type="match status" value="1"/>
</dbReference>
<name>A0A9D1LVD0_9FIRM</name>
<dbReference type="Proteomes" id="UP000824111">
    <property type="component" value="Unassembled WGS sequence"/>
</dbReference>
<organism evidence="2 3">
    <name type="scientific">Candidatus Avimonoglobus intestinipullorum</name>
    <dbReference type="NCBI Taxonomy" id="2840699"/>
    <lineage>
        <taxon>Bacteria</taxon>
        <taxon>Bacillati</taxon>
        <taxon>Bacillota</taxon>
        <taxon>Clostridia</taxon>
        <taxon>Eubacteriales</taxon>
        <taxon>Candidatus Avimonoglobus</taxon>
    </lineage>
</organism>
<feature type="domain" description="Uroporphyrinogen decarboxylase (URO-D)" evidence="1">
    <location>
        <begin position="29"/>
        <end position="331"/>
    </location>
</feature>
<dbReference type="PANTHER" id="PTHR47099:SF1">
    <property type="entry name" value="METHYLCOBAMIDE:COM METHYLTRANSFERASE MTBA"/>
    <property type="match status" value="1"/>
</dbReference>
<comment type="caution">
    <text evidence="2">The sequence shown here is derived from an EMBL/GenBank/DDBJ whole genome shotgun (WGS) entry which is preliminary data.</text>
</comment>
<protein>
    <submittedName>
        <fullName evidence="2">Uroporphyrinogen decarboxylase family protein</fullName>
    </submittedName>
</protein>
<reference evidence="2" key="2">
    <citation type="journal article" date="2021" name="PeerJ">
        <title>Extensive microbial diversity within the chicken gut microbiome revealed by metagenomics and culture.</title>
        <authorList>
            <person name="Gilroy R."/>
            <person name="Ravi A."/>
            <person name="Getino M."/>
            <person name="Pursley I."/>
            <person name="Horton D.L."/>
            <person name="Alikhan N.F."/>
            <person name="Baker D."/>
            <person name="Gharbi K."/>
            <person name="Hall N."/>
            <person name="Watson M."/>
            <person name="Adriaenssens E.M."/>
            <person name="Foster-Nyarko E."/>
            <person name="Jarju S."/>
            <person name="Secka A."/>
            <person name="Antonio M."/>
            <person name="Oren A."/>
            <person name="Chaudhuri R.R."/>
            <person name="La Ragione R."/>
            <person name="Hildebrand F."/>
            <person name="Pallen M.J."/>
        </authorList>
    </citation>
    <scope>NUCLEOTIDE SEQUENCE</scope>
    <source>
        <strain evidence="2">ChiSjej4B22-9803</strain>
    </source>
</reference>
<evidence type="ECO:0000313" key="2">
    <source>
        <dbReference type="EMBL" id="HIU48617.1"/>
    </source>
</evidence>
<dbReference type="AlphaFoldDB" id="A0A9D1LVD0"/>
<dbReference type="InterPro" id="IPR000257">
    <property type="entry name" value="Uroporphyrinogen_deCOase"/>
</dbReference>
<reference evidence="2" key="1">
    <citation type="submission" date="2020-10" db="EMBL/GenBank/DDBJ databases">
        <authorList>
            <person name="Gilroy R."/>
        </authorList>
    </citation>
    <scope>NUCLEOTIDE SEQUENCE</scope>
    <source>
        <strain evidence="2">ChiSjej4B22-9803</strain>
    </source>
</reference>